<dbReference type="Gene3D" id="3.30.420.40">
    <property type="match status" value="1"/>
</dbReference>
<proteinExistence type="predicted"/>
<reference evidence="1 2" key="1">
    <citation type="submission" date="2021-12" db="EMBL/GenBank/DDBJ databases">
        <title>Genome seq of P8.</title>
        <authorList>
            <person name="Seo T."/>
        </authorList>
    </citation>
    <scope>NUCLEOTIDE SEQUENCE [LARGE SCALE GENOMIC DNA]</scope>
    <source>
        <strain evidence="1 2">P8</strain>
    </source>
</reference>
<name>A0ABS8XV62_9BURK</name>
<keyword evidence="2" id="KW-1185">Reference proteome</keyword>
<gene>
    <name evidence="1" type="ORF">LXT13_09175</name>
</gene>
<dbReference type="Proteomes" id="UP001200741">
    <property type="component" value="Unassembled WGS sequence"/>
</dbReference>
<comment type="caution">
    <text evidence="1">The sequence shown here is derived from an EMBL/GenBank/DDBJ whole genome shotgun (WGS) entry which is preliminary data.</text>
</comment>
<sequence>MLRDFFNQRLYIQLSPQRVKVRDPRSGREVDEVPEIAVQRPPTGKASVLAVGSQARSATAQAGATLHNPFAHPRSLVSDFTLADQVLKAFARRVVGGGMRFVPNPIVIVHPLGEHAGGLTQVEIRALRELALGLGASGAKVWQGPPLTDKQLLSGELPGTGSVLDA</sequence>
<protein>
    <submittedName>
        <fullName evidence="1">Rod shape-determining protein</fullName>
    </submittedName>
</protein>
<dbReference type="EMBL" id="JAJTWU010000003">
    <property type="protein sequence ID" value="MCE4554609.1"/>
    <property type="molecule type" value="Genomic_DNA"/>
</dbReference>
<evidence type="ECO:0000313" key="2">
    <source>
        <dbReference type="Proteomes" id="UP001200741"/>
    </source>
</evidence>
<accession>A0ABS8XV62</accession>
<evidence type="ECO:0000313" key="1">
    <source>
        <dbReference type="EMBL" id="MCE4554609.1"/>
    </source>
</evidence>
<organism evidence="1 2">
    <name type="scientific">Pelomonas cellulosilytica</name>
    <dbReference type="NCBI Taxonomy" id="2906762"/>
    <lineage>
        <taxon>Bacteria</taxon>
        <taxon>Pseudomonadati</taxon>
        <taxon>Pseudomonadota</taxon>
        <taxon>Betaproteobacteria</taxon>
        <taxon>Burkholderiales</taxon>
        <taxon>Sphaerotilaceae</taxon>
        <taxon>Roseateles</taxon>
    </lineage>
</organism>
<dbReference type="RefSeq" id="WP_233371625.1">
    <property type="nucleotide sequence ID" value="NZ_JAJTWU010000003.1"/>
</dbReference>